<protein>
    <submittedName>
        <fullName evidence="2">Uncharacterized protein</fullName>
    </submittedName>
</protein>
<evidence type="ECO:0000256" key="1">
    <source>
        <dbReference type="SAM" id="MobiDB-lite"/>
    </source>
</evidence>
<dbReference type="OMA" id="AIVEMFH"/>
<feature type="region of interest" description="Disordered" evidence="1">
    <location>
        <begin position="1"/>
        <end position="49"/>
    </location>
</feature>
<gene>
    <name evidence="2" type="ORF">GN244_ATG03012</name>
    <name evidence="4" type="ORF">GN958_ATG05289</name>
    <name evidence="3" type="ORF">GN958_ATG18149</name>
</gene>
<evidence type="ECO:0000313" key="3">
    <source>
        <dbReference type="EMBL" id="KAF4132677.1"/>
    </source>
</evidence>
<evidence type="ECO:0000313" key="5">
    <source>
        <dbReference type="Proteomes" id="UP000602510"/>
    </source>
</evidence>
<sequence length="225" mass="26042">MTEKNDGQESAPLEHKQKTKKKKDGKSKMKKTRRHFREETQRARAPQVPPMEEVKPAYNLDEPDVVESATSLSPSAIVEMFHVQERENTSSTSIAVTARYLVENETSGDFYHVRTRKRQQQVYLSDHTRHRRSSLVKAQQTIRDESNKAETFMWWKILQRDGEKAIVVMLLGVVTGMCWMDAMNLHAGEISTSRKELDNFVCTYSAVSNRSRKNLFILFKYPSTL</sequence>
<organism evidence="2 5">
    <name type="scientific">Phytophthora infestans</name>
    <name type="common">Potato late blight agent</name>
    <name type="synonym">Botrytis infestans</name>
    <dbReference type="NCBI Taxonomy" id="4787"/>
    <lineage>
        <taxon>Eukaryota</taxon>
        <taxon>Sar</taxon>
        <taxon>Stramenopiles</taxon>
        <taxon>Oomycota</taxon>
        <taxon>Peronosporomycetes</taxon>
        <taxon>Peronosporales</taxon>
        <taxon>Peronosporaceae</taxon>
        <taxon>Phytophthora</taxon>
    </lineage>
</organism>
<feature type="compositionally biased region" description="Basic residues" evidence="1">
    <location>
        <begin position="17"/>
        <end position="35"/>
    </location>
</feature>
<dbReference type="EMBL" id="WSZM01000063">
    <property type="protein sequence ID" value="KAF4044606.1"/>
    <property type="molecule type" value="Genomic_DNA"/>
</dbReference>
<evidence type="ECO:0000313" key="4">
    <source>
        <dbReference type="EMBL" id="KAF4145486.1"/>
    </source>
</evidence>
<dbReference type="AlphaFoldDB" id="A0A833TQ49"/>
<dbReference type="Proteomes" id="UP000704712">
    <property type="component" value="Unassembled WGS sequence"/>
</dbReference>
<keyword evidence="5" id="KW-1185">Reference proteome</keyword>
<dbReference type="EMBL" id="JAACNO010002510">
    <property type="protein sequence ID" value="KAF4132677.1"/>
    <property type="molecule type" value="Genomic_DNA"/>
</dbReference>
<name>A0A833TQ49_PHYIN</name>
<feature type="compositionally biased region" description="Basic and acidic residues" evidence="1">
    <location>
        <begin position="1"/>
        <end position="16"/>
    </location>
</feature>
<reference evidence="2" key="1">
    <citation type="submission" date="2020-04" db="EMBL/GenBank/DDBJ databases">
        <title>Hybrid Assembly of Korean Phytophthora infestans isolates.</title>
        <authorList>
            <person name="Prokchorchik M."/>
            <person name="Lee Y."/>
            <person name="Seo J."/>
            <person name="Cho J.-H."/>
            <person name="Park Y.-E."/>
            <person name="Jang D.-C."/>
            <person name="Im J.-S."/>
            <person name="Choi J.-G."/>
            <person name="Park H.-J."/>
            <person name="Lee G.-B."/>
            <person name="Lee Y.-G."/>
            <person name="Hong S.-Y."/>
            <person name="Cho K."/>
            <person name="Sohn K.H."/>
        </authorList>
    </citation>
    <scope>NUCLEOTIDE SEQUENCE</scope>
    <source>
        <strain evidence="2">KR_1_A1</strain>
        <strain evidence="3">KR_2_A2</strain>
    </source>
</reference>
<accession>A0A833TQ49</accession>
<proteinExistence type="predicted"/>
<evidence type="ECO:0000313" key="2">
    <source>
        <dbReference type="EMBL" id="KAF4044606.1"/>
    </source>
</evidence>
<dbReference type="EMBL" id="JAACNO010000726">
    <property type="protein sequence ID" value="KAF4145486.1"/>
    <property type="molecule type" value="Genomic_DNA"/>
</dbReference>
<dbReference type="Proteomes" id="UP000602510">
    <property type="component" value="Unassembled WGS sequence"/>
</dbReference>
<comment type="caution">
    <text evidence="2">The sequence shown here is derived from an EMBL/GenBank/DDBJ whole genome shotgun (WGS) entry which is preliminary data.</text>
</comment>